<dbReference type="SUPFAM" id="SSF51905">
    <property type="entry name" value="FAD/NAD(P)-binding domain"/>
    <property type="match status" value="2"/>
</dbReference>
<dbReference type="InterPro" id="IPR020946">
    <property type="entry name" value="Flavin_mOase-like"/>
</dbReference>
<dbReference type="Pfam" id="PF00743">
    <property type="entry name" value="FMO-like"/>
    <property type="match status" value="1"/>
</dbReference>
<sequence length="680" mass="76667">MNDDTANRLSLPEIRETGNKILQLDFTDEQLQDMVHAANVPALLMATIHLTGDDSILTNITRGPVSVNIFDVSDGFRENEKEMVRKQALEVLRSYRRHPRALPAFPAEKMMTAMLHFITGEVVPDKQKEMLWEDFFAAGKDKKSVDWNNTKTPVSKRAGFQVMVIGAGMSGILAAIKLQEAGISFTVLEKNKAIGGTWYKNTYPGCRVDIMSHLYCYSFEPLLSCPHFFPTQDFMRQYFTDCSHKYKIAPHIRLGHTVTAMKWEEDRQEWEVGVTLPDGQTEIRRCNAVINATGQLHHPAIPDIPGMASFAGPCFHTADYNQELDLSGKRVGVIGTGSSGIQVATALSGSVKELLIFQRTPHWATPVDVYQEEVPQGKHDAMQHIPYYSNWYRLLLFWRMADGMNHYLVKDPAWKSKDESVNAFNGILRSYLIRHMKKETDSDPALITRIVPDYPPYGKRMLIDNDWYKTLSSPHVTLISGGVREMVPNGLVDQQGETHSVDAIILATGFKPFHPPFSVTGRAGITLLDAWGGAAQYSPRAYLGITMPGFPNYFMTYGPNTNVGTTFSIITISEFQVRYIITCMKEMLENDYSAIEPLQTAYAAYNAKVDAQLEKLVWNHPKVNSWYNSWPGKRSATNLPFSIADYRQLLLQPDMAAFIKYYGKSSPHPPNKVLHDESTD</sequence>
<dbReference type="Proteomes" id="UP001207742">
    <property type="component" value="Unassembled WGS sequence"/>
</dbReference>
<evidence type="ECO:0000313" key="5">
    <source>
        <dbReference type="Proteomes" id="UP001207742"/>
    </source>
</evidence>
<evidence type="ECO:0000256" key="3">
    <source>
        <dbReference type="ARBA" id="ARBA00023002"/>
    </source>
</evidence>
<gene>
    <name evidence="4" type="ORF">OL497_15470</name>
</gene>
<evidence type="ECO:0000313" key="4">
    <source>
        <dbReference type="EMBL" id="MCW3485309.1"/>
    </source>
</evidence>
<dbReference type="PRINTS" id="PR00469">
    <property type="entry name" value="PNDRDTASEII"/>
</dbReference>
<name>A0ABT3IMX6_9BACT</name>
<dbReference type="EMBL" id="JAPDNS010000001">
    <property type="protein sequence ID" value="MCW3485309.1"/>
    <property type="molecule type" value="Genomic_DNA"/>
</dbReference>
<dbReference type="Gene3D" id="3.50.50.60">
    <property type="entry name" value="FAD/NAD(P)-binding domain"/>
    <property type="match status" value="3"/>
</dbReference>
<keyword evidence="1" id="KW-0285">Flavoprotein</keyword>
<dbReference type="PRINTS" id="PR00368">
    <property type="entry name" value="FADPNR"/>
</dbReference>
<accession>A0ABT3IMX6</accession>
<organism evidence="4 5">
    <name type="scientific">Chitinophaga nivalis</name>
    <dbReference type="NCBI Taxonomy" id="2991709"/>
    <lineage>
        <taxon>Bacteria</taxon>
        <taxon>Pseudomonadati</taxon>
        <taxon>Bacteroidota</taxon>
        <taxon>Chitinophagia</taxon>
        <taxon>Chitinophagales</taxon>
        <taxon>Chitinophagaceae</taxon>
        <taxon>Chitinophaga</taxon>
    </lineage>
</organism>
<keyword evidence="5" id="KW-1185">Reference proteome</keyword>
<evidence type="ECO:0000256" key="1">
    <source>
        <dbReference type="ARBA" id="ARBA00022630"/>
    </source>
</evidence>
<dbReference type="InterPro" id="IPR036188">
    <property type="entry name" value="FAD/NAD-bd_sf"/>
</dbReference>
<comment type="caution">
    <text evidence="4">The sequence shown here is derived from an EMBL/GenBank/DDBJ whole genome shotgun (WGS) entry which is preliminary data.</text>
</comment>
<dbReference type="InterPro" id="IPR051209">
    <property type="entry name" value="FAD-bind_Monooxygenase_sf"/>
</dbReference>
<proteinExistence type="predicted"/>
<dbReference type="PANTHER" id="PTHR42877:SF4">
    <property type="entry name" value="FAD_NAD(P)-BINDING DOMAIN-CONTAINING PROTEIN-RELATED"/>
    <property type="match status" value="1"/>
</dbReference>
<reference evidence="4 5" key="1">
    <citation type="submission" date="2022-10" db="EMBL/GenBank/DDBJ databases">
        <title>Chitinophaga nivalis PC15 sp. nov., isolated from Pyeongchang county, South Korea.</title>
        <authorList>
            <person name="Trinh H.N."/>
        </authorList>
    </citation>
    <scope>NUCLEOTIDE SEQUENCE [LARGE SCALE GENOMIC DNA]</scope>
    <source>
        <strain evidence="4 5">PC14</strain>
    </source>
</reference>
<dbReference type="PANTHER" id="PTHR42877">
    <property type="entry name" value="L-ORNITHINE N(5)-MONOOXYGENASE-RELATED"/>
    <property type="match status" value="1"/>
</dbReference>
<keyword evidence="2" id="KW-0274">FAD</keyword>
<dbReference type="RefSeq" id="WP_264731552.1">
    <property type="nucleotide sequence ID" value="NZ_JAPDNR010000001.1"/>
</dbReference>
<evidence type="ECO:0000256" key="2">
    <source>
        <dbReference type="ARBA" id="ARBA00022827"/>
    </source>
</evidence>
<keyword evidence="3" id="KW-0560">Oxidoreductase</keyword>
<protein>
    <submittedName>
        <fullName evidence="4">NAD(P)/FAD-dependent oxidoreductase</fullName>
    </submittedName>
</protein>